<keyword evidence="2" id="KW-0378">Hydrolase</keyword>
<keyword evidence="3" id="KW-1185">Reference proteome</keyword>
<gene>
    <name evidence="2" type="ORF">FA045_01950</name>
</gene>
<dbReference type="SUPFAM" id="SSF49478">
    <property type="entry name" value="Cna protein B-type domain"/>
    <property type="match status" value="1"/>
</dbReference>
<keyword evidence="2" id="KW-0645">Protease</keyword>
<feature type="region of interest" description="Disordered" evidence="1">
    <location>
        <begin position="753"/>
        <end position="772"/>
    </location>
</feature>
<dbReference type="EMBL" id="SWBO01000001">
    <property type="protein sequence ID" value="TKC03354.1"/>
    <property type="molecule type" value="Genomic_DNA"/>
</dbReference>
<comment type="caution">
    <text evidence="2">The sequence shown here is derived from an EMBL/GenBank/DDBJ whole genome shotgun (WGS) entry which is preliminary data.</text>
</comment>
<protein>
    <submittedName>
        <fullName evidence="2">Carboxypeptidase regulatory-like domain-containing protein</fullName>
    </submittedName>
</protein>
<evidence type="ECO:0000313" key="2">
    <source>
        <dbReference type="EMBL" id="TKC03354.1"/>
    </source>
</evidence>
<dbReference type="AlphaFoldDB" id="A0A4V5NYE2"/>
<dbReference type="OrthoDB" id="609485at2"/>
<reference evidence="2 3" key="1">
    <citation type="submission" date="2019-04" db="EMBL/GenBank/DDBJ databases">
        <title>Pedobacter sp. AR-2-6 sp. nov., isolated from Arctic soil.</title>
        <authorList>
            <person name="Dahal R.H."/>
            <person name="Kim D.-U."/>
        </authorList>
    </citation>
    <scope>NUCLEOTIDE SEQUENCE [LARGE SCALE GENOMIC DNA]</scope>
    <source>
        <strain evidence="2 3">AR-2-6</strain>
    </source>
</reference>
<evidence type="ECO:0000256" key="1">
    <source>
        <dbReference type="SAM" id="MobiDB-lite"/>
    </source>
</evidence>
<dbReference type="SUPFAM" id="SSF56935">
    <property type="entry name" value="Porins"/>
    <property type="match status" value="1"/>
</dbReference>
<keyword evidence="2" id="KW-0121">Carboxypeptidase</keyword>
<organism evidence="2 3">
    <name type="scientific">Pedobacter cryotolerans</name>
    <dbReference type="NCBI Taxonomy" id="2571270"/>
    <lineage>
        <taxon>Bacteria</taxon>
        <taxon>Pseudomonadati</taxon>
        <taxon>Bacteroidota</taxon>
        <taxon>Sphingobacteriia</taxon>
        <taxon>Sphingobacteriales</taxon>
        <taxon>Sphingobacteriaceae</taxon>
        <taxon>Pedobacter</taxon>
    </lineage>
</organism>
<name>A0A4V5NYE2_9SPHI</name>
<proteinExistence type="predicted"/>
<dbReference type="GO" id="GO:0004180">
    <property type="term" value="F:carboxypeptidase activity"/>
    <property type="evidence" value="ECO:0007669"/>
    <property type="project" value="UniProtKB-KW"/>
</dbReference>
<dbReference type="Proteomes" id="UP000310477">
    <property type="component" value="Unassembled WGS sequence"/>
</dbReference>
<sequence>MEWAILEGMYLRIKLTNMKNKLTLFLGLLIVFVFSAFAKDDPITELLKKLEEFTKKYPQEKIHLHLDKPYYAIGDDIWFNAYVINTKTGTPTQISNIIYIELINERDTLIKQLKIPMKSGIAWGDFKLTDNLNDGNYRIRAYTQWMRNAGAEFFFDKVIKVGSSWANQVNTEVSVQLNDQNQTHSIKFSSKSKTPLINRPVSYTIELTDQKFIKGKTTTDNNGEIKITTPNNAQGGKIITEIVLADKTTAVKTIPIKLFTSQTDVQFFAESGNLIENLPSKLAIKAVNRNGLGENISGTITDNDGIEILSFETTHLGMGSFALTPMEGKTYKANVKFADGTSRIFDLPKPEKSGYVLSVNNTDTAKIYIRVMLSVDRLNQGELSLIAQRNGNVFSLTKLPSTKQITNVVLNKNEISSGLVQITLFNAQSTPVAERLAFINNKSDKIDVGIQNLNPTYSKKGNVNLTLSANNNSKTVQGSFSVAVTNADIVTPDAASESNILTGLLLTSDLIGYVEKPNHYFLKDDVQTRIELDNLLLTQGWRKINWKDMVSEPSFEVKYPAEKSLKISGTVTTNSNKPIANGKIALISSTKGNFVTTTETDVNGRFIFDEMSFGDSLKFVVQASTKEDKKNVRVKIDIVPEQTVTVNKNTGDIEVNVNTKLNKYLQESDRFFEEQLKSGFLTRTNILKTVTITQNVKKKEDSAAAYSANYNGRGRADKIITAKDLENAYSLSQYIAQGRIMGVADSGGFAWNTRIGSSPTPDPDDPGKPSEVPKMAIVLDGMLLQDFSLEEIQVNEVESIEVLLSPGYTTAYGSSGKNGLLVISLKRGSGRKISDINSPGLAILSPKGYDVPRQFYSPKYDNTSENKTDLRTTVYWNPQIVTDTNGKANFSFYNTDQSGNYRMVIEGIDADGNLARKVFMYKIN</sequence>
<evidence type="ECO:0000313" key="3">
    <source>
        <dbReference type="Proteomes" id="UP000310477"/>
    </source>
</evidence>
<dbReference type="Gene3D" id="2.60.40.1930">
    <property type="match status" value="1"/>
</dbReference>
<accession>A0A4V5NYE2</accession>